<dbReference type="InterPro" id="IPR036388">
    <property type="entry name" value="WH-like_DNA-bd_sf"/>
</dbReference>
<accession>R2Y753</accession>
<dbReference type="RefSeq" id="WP_010778750.1">
    <property type="nucleotide sequence ID" value="NZ_ASWH01000002.1"/>
</dbReference>
<comment type="similarity">
    <text evidence="1">Belongs to the BlaI transcriptional regulatory family.</text>
</comment>
<evidence type="ECO:0000256" key="1">
    <source>
        <dbReference type="ARBA" id="ARBA00011046"/>
    </source>
</evidence>
<dbReference type="PATRIC" id="fig|1158614.3.peg.292"/>
<dbReference type="GO" id="GO:0003677">
    <property type="term" value="F:DNA binding"/>
    <property type="evidence" value="ECO:0007669"/>
    <property type="project" value="UniProtKB-KW"/>
</dbReference>
<dbReference type="Gene3D" id="1.10.10.10">
    <property type="entry name" value="Winged helix-like DNA-binding domain superfamily/Winged helix DNA-binding domain"/>
    <property type="match status" value="1"/>
</dbReference>
<dbReference type="OrthoDB" id="2003001at2"/>
<dbReference type="Proteomes" id="UP000014160">
    <property type="component" value="Unassembled WGS sequence"/>
</dbReference>
<evidence type="ECO:0000313" key="5">
    <source>
        <dbReference type="EMBL" id="EOI58227.1"/>
    </source>
</evidence>
<dbReference type="HOGENOM" id="CLU_148593_0_0_9"/>
<dbReference type="Proteomes" id="UP000013750">
    <property type="component" value="Unassembled WGS sequence"/>
</dbReference>
<evidence type="ECO:0000313" key="8">
    <source>
        <dbReference type="Proteomes" id="UP000014160"/>
    </source>
</evidence>
<keyword evidence="2" id="KW-0805">Transcription regulation</keyword>
<reference evidence="6 8" key="2">
    <citation type="submission" date="2013-03" db="EMBL/GenBank/DDBJ databases">
        <title>The Genome Sequence of Enterococcus gilvus ATCC BAA-350 (PacBio/Illumina hybrid assembly).</title>
        <authorList>
            <consortium name="The Broad Institute Genomics Platform"/>
            <consortium name="The Broad Institute Genome Sequencing Center for Infectious Disease"/>
            <person name="Earl A."/>
            <person name="Russ C."/>
            <person name="Gilmore M."/>
            <person name="Surin D."/>
            <person name="Walker B."/>
            <person name="Young S."/>
            <person name="Zeng Q."/>
            <person name="Gargeya S."/>
            <person name="Fitzgerald M."/>
            <person name="Haas B."/>
            <person name="Abouelleil A."/>
            <person name="Allen A.W."/>
            <person name="Alvarado L."/>
            <person name="Arachchi H.M."/>
            <person name="Berlin A.M."/>
            <person name="Chapman S.B."/>
            <person name="Gainer-Dewar J."/>
            <person name="Goldberg J."/>
            <person name="Griggs A."/>
            <person name="Gujja S."/>
            <person name="Hansen M."/>
            <person name="Howarth C."/>
            <person name="Imamovic A."/>
            <person name="Ireland A."/>
            <person name="Larimer J."/>
            <person name="McCowan C."/>
            <person name="Murphy C."/>
            <person name="Pearson M."/>
            <person name="Poon T.W."/>
            <person name="Priest M."/>
            <person name="Roberts A."/>
            <person name="Saif S."/>
            <person name="Shea T."/>
            <person name="Sisk P."/>
            <person name="Sykes S."/>
            <person name="Wortman J."/>
            <person name="Nusbaum C."/>
            <person name="Birren B."/>
        </authorList>
    </citation>
    <scope>NUCLEOTIDE SEQUENCE [LARGE SCALE GENOMIC DNA]</scope>
    <source>
        <strain evidence="6 8">ATCC BAA-350</strain>
    </source>
</reference>
<dbReference type="Pfam" id="PF03965">
    <property type="entry name" value="Penicillinase_R"/>
    <property type="match status" value="1"/>
</dbReference>
<dbReference type="EMBL" id="ASWH01000002">
    <property type="protein sequence ID" value="EOW79011.1"/>
    <property type="molecule type" value="Genomic_DNA"/>
</dbReference>
<evidence type="ECO:0000256" key="4">
    <source>
        <dbReference type="ARBA" id="ARBA00023163"/>
    </source>
</evidence>
<dbReference type="eggNOG" id="ENOG503366W">
    <property type="taxonomic scope" value="Bacteria"/>
</dbReference>
<keyword evidence="8" id="KW-1185">Reference proteome</keyword>
<name>R2Y753_9ENTE</name>
<sequence length="124" mass="14241">MKKYEVTNKELDVLKILWESQKSLTAKDIHTINPDLVLSTIQISLKKLIKKKLIEVKDIVYSGTVLTRSYVPLVSEEAFVIDQYAGLNISVLLSEFLGNSSSEKMSEELEELEEILRQKKRDLQ</sequence>
<dbReference type="InterPro" id="IPR005650">
    <property type="entry name" value="BlaI_family"/>
</dbReference>
<evidence type="ECO:0000256" key="3">
    <source>
        <dbReference type="ARBA" id="ARBA00023125"/>
    </source>
</evidence>
<evidence type="ECO:0000313" key="6">
    <source>
        <dbReference type="EMBL" id="EOW79011.1"/>
    </source>
</evidence>
<reference evidence="5 7" key="1">
    <citation type="submission" date="2013-02" db="EMBL/GenBank/DDBJ databases">
        <title>The Genome Sequence of Enterococcus gilvus ATCC BAA-350.</title>
        <authorList>
            <consortium name="The Broad Institute Genome Sequencing Platform"/>
            <consortium name="The Broad Institute Genome Sequencing Center for Infectious Disease"/>
            <person name="Earl A.M."/>
            <person name="Gilmore M.S."/>
            <person name="Lebreton F."/>
            <person name="Walker B."/>
            <person name="Young S.K."/>
            <person name="Zeng Q."/>
            <person name="Gargeya S."/>
            <person name="Fitzgerald M."/>
            <person name="Haas B."/>
            <person name="Abouelleil A."/>
            <person name="Alvarado L."/>
            <person name="Arachchi H.M."/>
            <person name="Berlin A.M."/>
            <person name="Chapman S.B."/>
            <person name="Dewar J."/>
            <person name="Goldberg J."/>
            <person name="Griggs A."/>
            <person name="Gujja S."/>
            <person name="Hansen M."/>
            <person name="Howarth C."/>
            <person name="Imamovic A."/>
            <person name="Larimer J."/>
            <person name="McCowan C."/>
            <person name="Murphy C."/>
            <person name="Neiman D."/>
            <person name="Pearson M."/>
            <person name="Priest M."/>
            <person name="Roberts A."/>
            <person name="Saif S."/>
            <person name="Shea T."/>
            <person name="Sisk P."/>
            <person name="Sykes S."/>
            <person name="Wortman J."/>
            <person name="Nusbaum C."/>
            <person name="Birren B."/>
        </authorList>
    </citation>
    <scope>NUCLEOTIDE SEQUENCE [LARGE SCALE GENOMIC DNA]</scope>
    <source>
        <strain evidence="5 7">ATCC BAA-350</strain>
    </source>
</reference>
<keyword evidence="3" id="KW-0238">DNA-binding</keyword>
<evidence type="ECO:0000313" key="7">
    <source>
        <dbReference type="Proteomes" id="UP000013750"/>
    </source>
</evidence>
<dbReference type="SUPFAM" id="SSF46785">
    <property type="entry name" value="Winged helix' DNA-binding domain"/>
    <property type="match status" value="1"/>
</dbReference>
<dbReference type="EMBL" id="AJDQ01000003">
    <property type="protein sequence ID" value="EOI58227.1"/>
    <property type="molecule type" value="Genomic_DNA"/>
</dbReference>
<evidence type="ECO:0000256" key="2">
    <source>
        <dbReference type="ARBA" id="ARBA00023015"/>
    </source>
</evidence>
<comment type="caution">
    <text evidence="5">The sequence shown here is derived from an EMBL/GenBank/DDBJ whole genome shotgun (WGS) entry which is preliminary data.</text>
</comment>
<dbReference type="InterPro" id="IPR036390">
    <property type="entry name" value="WH_DNA-bd_sf"/>
</dbReference>
<protein>
    <recommendedName>
        <fullName evidence="9">Penicillinase repressor</fullName>
    </recommendedName>
</protein>
<dbReference type="GO" id="GO:0045892">
    <property type="term" value="P:negative regulation of DNA-templated transcription"/>
    <property type="evidence" value="ECO:0007669"/>
    <property type="project" value="InterPro"/>
</dbReference>
<evidence type="ECO:0008006" key="9">
    <source>
        <dbReference type="Google" id="ProtNLM"/>
    </source>
</evidence>
<keyword evidence="4" id="KW-0804">Transcription</keyword>
<organism evidence="5 7">
    <name type="scientific">Enterococcus gilvus ATCC BAA-350</name>
    <dbReference type="NCBI Taxonomy" id="1158614"/>
    <lineage>
        <taxon>Bacteria</taxon>
        <taxon>Bacillati</taxon>
        <taxon>Bacillota</taxon>
        <taxon>Bacilli</taxon>
        <taxon>Lactobacillales</taxon>
        <taxon>Enterococcaceae</taxon>
        <taxon>Enterococcus</taxon>
    </lineage>
</organism>
<proteinExistence type="inferred from homology"/>
<dbReference type="AlphaFoldDB" id="R2Y753"/>
<gene>
    <name evidence="6" type="ORF">I592_03149</name>
    <name evidence="5" type="ORF">UKC_00299</name>
</gene>